<name>A0A059ZTJ2_ACICK</name>
<dbReference type="KEGG" id="acz:Acaty_c0887"/>
<dbReference type="CDD" id="cd00754">
    <property type="entry name" value="Ubl_MoaD"/>
    <property type="match status" value="1"/>
</dbReference>
<protein>
    <recommendedName>
        <fullName evidence="3">Molybdopterin synthase sulfur carrier subunit</fullName>
    </recommendedName>
</protein>
<organism evidence="4 5">
    <name type="scientific">Acidithiobacillus caldus (strain ATCC 51756 / DSM 8584 / KU)</name>
    <dbReference type="NCBI Taxonomy" id="637389"/>
    <lineage>
        <taxon>Bacteria</taxon>
        <taxon>Pseudomonadati</taxon>
        <taxon>Pseudomonadota</taxon>
        <taxon>Acidithiobacillia</taxon>
        <taxon>Acidithiobacillales</taxon>
        <taxon>Acidithiobacillaceae</taxon>
        <taxon>Acidithiobacillus</taxon>
    </lineage>
</organism>
<evidence type="ECO:0000256" key="3">
    <source>
        <dbReference type="ARBA" id="ARBA00024247"/>
    </source>
</evidence>
<dbReference type="PANTHER" id="PTHR33359">
    <property type="entry name" value="MOLYBDOPTERIN SYNTHASE SULFUR CARRIER SUBUNIT"/>
    <property type="match status" value="1"/>
</dbReference>
<evidence type="ECO:0000256" key="1">
    <source>
        <dbReference type="ARBA" id="ARBA00022741"/>
    </source>
</evidence>
<evidence type="ECO:0000256" key="2">
    <source>
        <dbReference type="ARBA" id="ARBA00024200"/>
    </source>
</evidence>
<dbReference type="InterPro" id="IPR044672">
    <property type="entry name" value="MOCS2A"/>
</dbReference>
<evidence type="ECO:0000313" key="5">
    <source>
        <dbReference type="Proteomes" id="UP000005522"/>
    </source>
</evidence>
<accession>A0A059ZTJ2</accession>
<dbReference type="InterPro" id="IPR016155">
    <property type="entry name" value="Mopterin_synth/thiamin_S_b"/>
</dbReference>
<dbReference type="EMBL" id="CP005986">
    <property type="protein sequence ID" value="AIA54763.1"/>
    <property type="molecule type" value="Genomic_DNA"/>
</dbReference>
<dbReference type="GeneID" id="92930919"/>
<dbReference type="eggNOG" id="COG1977">
    <property type="taxonomic scope" value="Bacteria"/>
</dbReference>
<gene>
    <name evidence="4" type="ORF">Acaty_c0887</name>
</gene>
<dbReference type="GO" id="GO:1990133">
    <property type="term" value="C:molybdopterin adenylyltransferase complex"/>
    <property type="evidence" value="ECO:0007669"/>
    <property type="project" value="TreeGrafter"/>
</dbReference>
<dbReference type="GO" id="GO:0000166">
    <property type="term" value="F:nucleotide binding"/>
    <property type="evidence" value="ECO:0007669"/>
    <property type="project" value="UniProtKB-KW"/>
</dbReference>
<dbReference type="Proteomes" id="UP000005522">
    <property type="component" value="Chromosome"/>
</dbReference>
<dbReference type="HOGENOM" id="CLU_114601_4_0_6"/>
<dbReference type="AlphaFoldDB" id="A0A059ZTJ2"/>
<dbReference type="SUPFAM" id="SSF54285">
    <property type="entry name" value="MoaD/ThiS"/>
    <property type="match status" value="1"/>
</dbReference>
<dbReference type="Gene3D" id="3.10.20.30">
    <property type="match status" value="1"/>
</dbReference>
<evidence type="ECO:0000313" key="4">
    <source>
        <dbReference type="EMBL" id="AIA54763.1"/>
    </source>
</evidence>
<keyword evidence="1" id="KW-0547">Nucleotide-binding</keyword>
<dbReference type="PANTHER" id="PTHR33359:SF1">
    <property type="entry name" value="MOLYBDOPTERIN SYNTHASE SULFUR CARRIER SUBUNIT"/>
    <property type="match status" value="1"/>
</dbReference>
<sequence>MLHVKFFASVRERVGRSQMDLPWSEGMTVTAALQAVEEASGVTLHGQHLLAARNQHHVTFAEPLADGDEVAFFPPVTGG</sequence>
<dbReference type="Pfam" id="PF02597">
    <property type="entry name" value="ThiS"/>
    <property type="match status" value="1"/>
</dbReference>
<dbReference type="InterPro" id="IPR003749">
    <property type="entry name" value="ThiS/MoaD-like"/>
</dbReference>
<dbReference type="GO" id="GO:0006777">
    <property type="term" value="P:Mo-molybdopterin cofactor biosynthetic process"/>
    <property type="evidence" value="ECO:0007669"/>
    <property type="project" value="InterPro"/>
</dbReference>
<dbReference type="InterPro" id="IPR012675">
    <property type="entry name" value="Beta-grasp_dom_sf"/>
</dbReference>
<proteinExistence type="inferred from homology"/>
<comment type="similarity">
    <text evidence="2">Belongs to the MoaD family.</text>
</comment>
<dbReference type="RefSeq" id="WP_004871196.1">
    <property type="nucleotide sequence ID" value="NZ_CP005986.1"/>
</dbReference>
<reference evidence="4 5" key="1">
    <citation type="journal article" date="2009" name="J. Bacteriol.">
        <title>Draft genome sequence of the extremely acidophilic bacterium Acidithiobacillus caldus ATCC 51756 reveals metabolic versatility in the genus Acidithiobacillus.</title>
        <authorList>
            <person name="Valdes J."/>
            <person name="Quatrini R."/>
            <person name="Hallberg K."/>
            <person name="Dopson M."/>
            <person name="Valenzuela P.D."/>
            <person name="Holmes D.S."/>
        </authorList>
    </citation>
    <scope>NUCLEOTIDE SEQUENCE [LARGE SCALE GENOMIC DNA]</scope>
    <source>
        <strain evidence="5">ATCC 51756 / DSM 8584 / KU</strain>
    </source>
</reference>